<name>A0AAN8JEK5_PATCE</name>
<reference evidence="2 3" key="1">
    <citation type="submission" date="2024-01" db="EMBL/GenBank/DDBJ databases">
        <title>The genome of the rayed Mediterranean limpet Patella caerulea (Linnaeus, 1758).</title>
        <authorList>
            <person name="Anh-Thu Weber A."/>
            <person name="Halstead-Nussloch G."/>
        </authorList>
    </citation>
    <scope>NUCLEOTIDE SEQUENCE [LARGE SCALE GENOMIC DNA]</scope>
    <source>
        <strain evidence="2">AATW-2023a</strain>
        <tissue evidence="2">Whole specimen</tissue>
    </source>
</reference>
<keyword evidence="1" id="KW-0812">Transmembrane</keyword>
<dbReference type="AlphaFoldDB" id="A0AAN8JEK5"/>
<keyword evidence="3" id="KW-1185">Reference proteome</keyword>
<dbReference type="EMBL" id="JAZGQO010000010">
    <property type="protein sequence ID" value="KAK6175480.1"/>
    <property type="molecule type" value="Genomic_DNA"/>
</dbReference>
<comment type="caution">
    <text evidence="2">The sequence shown here is derived from an EMBL/GenBank/DDBJ whole genome shotgun (WGS) entry which is preliminary data.</text>
</comment>
<accession>A0AAN8JEK5</accession>
<evidence type="ECO:0000313" key="3">
    <source>
        <dbReference type="Proteomes" id="UP001347796"/>
    </source>
</evidence>
<proteinExistence type="predicted"/>
<keyword evidence="1" id="KW-0472">Membrane</keyword>
<evidence type="ECO:0000313" key="2">
    <source>
        <dbReference type="EMBL" id="KAK6175480.1"/>
    </source>
</evidence>
<evidence type="ECO:0000256" key="1">
    <source>
        <dbReference type="SAM" id="Phobius"/>
    </source>
</evidence>
<organism evidence="2 3">
    <name type="scientific">Patella caerulea</name>
    <name type="common">Rayed Mediterranean limpet</name>
    <dbReference type="NCBI Taxonomy" id="87958"/>
    <lineage>
        <taxon>Eukaryota</taxon>
        <taxon>Metazoa</taxon>
        <taxon>Spiralia</taxon>
        <taxon>Lophotrochozoa</taxon>
        <taxon>Mollusca</taxon>
        <taxon>Gastropoda</taxon>
        <taxon>Patellogastropoda</taxon>
        <taxon>Patelloidea</taxon>
        <taxon>Patellidae</taxon>
        <taxon>Patella</taxon>
    </lineage>
</organism>
<gene>
    <name evidence="2" type="ORF">SNE40_013939</name>
</gene>
<sequence>MRILILALKNGAALQLYKSFVASQLQSEFSDLYRHLSYLWNMKAVIASIILGVAICLPRPAISFAWTNFVRNRVNRENVVSPSQCERYANQGSCRFYDCYNEMERSCLNKPDWTLHTVEIWCFNSKFLGFQRRFSRTAIDYLDKVRTCQTKRLADVRYLDDPRSRCSILNDQATYALAGIEQGDIKPDDCYWQNKQFCEVIKNPTDNVALIESILGDANDGGLSRLKRSQVTHIRYLKRFCPQDAQDIFKESFVPLIPPGNGYKPIDYDFLE</sequence>
<keyword evidence="1" id="KW-1133">Transmembrane helix</keyword>
<dbReference type="Proteomes" id="UP001347796">
    <property type="component" value="Unassembled WGS sequence"/>
</dbReference>
<protein>
    <submittedName>
        <fullName evidence="2">Uncharacterized protein</fullName>
    </submittedName>
</protein>
<feature type="transmembrane region" description="Helical" evidence="1">
    <location>
        <begin position="37"/>
        <end position="57"/>
    </location>
</feature>